<dbReference type="Gene3D" id="1.10.1040.10">
    <property type="entry name" value="N-(1-d-carboxylethyl)-l-norvaline Dehydrogenase, domain 2"/>
    <property type="match status" value="1"/>
</dbReference>
<dbReference type="GO" id="GO:0050661">
    <property type="term" value="F:NADP binding"/>
    <property type="evidence" value="ECO:0007669"/>
    <property type="project" value="InterPro"/>
</dbReference>
<dbReference type="InterPro" id="IPR008927">
    <property type="entry name" value="6-PGluconate_DH-like_C_sf"/>
</dbReference>
<proteinExistence type="inferred from homology"/>
<dbReference type="InterPro" id="IPR006115">
    <property type="entry name" value="6PGDH_NADP-bd"/>
</dbReference>
<gene>
    <name evidence="7" type="ORF">KTH89_21730</name>
</gene>
<comment type="caution">
    <text evidence="7">The sequence shown here is derived from an EMBL/GenBank/DDBJ whole genome shotgun (WGS) entry which is preliminary data.</text>
</comment>
<evidence type="ECO:0000259" key="5">
    <source>
        <dbReference type="Pfam" id="PF03446"/>
    </source>
</evidence>
<dbReference type="PANTHER" id="PTHR43580:SF2">
    <property type="entry name" value="CYTOKINE-LIKE NUCLEAR FACTOR N-PAC"/>
    <property type="match status" value="1"/>
</dbReference>
<name>A0A949K1F1_9FIRM</name>
<dbReference type="PANTHER" id="PTHR43580">
    <property type="entry name" value="OXIDOREDUCTASE GLYR1-RELATED"/>
    <property type="match status" value="1"/>
</dbReference>
<dbReference type="InterPro" id="IPR051265">
    <property type="entry name" value="HIBADH-related_NP60_sf"/>
</dbReference>
<dbReference type="EMBL" id="JAHQCW010000051">
    <property type="protein sequence ID" value="MBU9739163.1"/>
    <property type="molecule type" value="Genomic_DNA"/>
</dbReference>
<feature type="domain" description="6-phosphogluconate dehydrogenase NADP-binding" evidence="5">
    <location>
        <begin position="3"/>
        <end position="161"/>
    </location>
</feature>
<reference evidence="7" key="1">
    <citation type="submission" date="2021-06" db="EMBL/GenBank/DDBJ databases">
        <title>Description of novel taxa of the family Lachnospiraceae.</title>
        <authorList>
            <person name="Chaplin A.V."/>
            <person name="Sokolova S.R."/>
            <person name="Pikina A.P."/>
            <person name="Korzhanova M."/>
            <person name="Belova V."/>
            <person name="Korostin D."/>
            <person name="Efimov B.A."/>
        </authorList>
    </citation>
    <scope>NUCLEOTIDE SEQUENCE</scope>
    <source>
        <strain evidence="7">ASD5720</strain>
    </source>
</reference>
<keyword evidence="3" id="KW-0520">NAD</keyword>
<keyword evidence="8" id="KW-1185">Reference proteome</keyword>
<dbReference type="AlphaFoldDB" id="A0A949K1F1"/>
<keyword evidence="2" id="KW-0560">Oxidoreductase</keyword>
<evidence type="ECO:0000256" key="3">
    <source>
        <dbReference type="ARBA" id="ARBA00023027"/>
    </source>
</evidence>
<dbReference type="GO" id="GO:0016491">
    <property type="term" value="F:oxidoreductase activity"/>
    <property type="evidence" value="ECO:0007669"/>
    <property type="project" value="UniProtKB-KW"/>
</dbReference>
<organism evidence="7 8">
    <name type="scientific">Diplocloster agilis</name>
    <dbReference type="NCBI Taxonomy" id="2850323"/>
    <lineage>
        <taxon>Bacteria</taxon>
        <taxon>Bacillati</taxon>
        <taxon>Bacillota</taxon>
        <taxon>Clostridia</taxon>
        <taxon>Lachnospirales</taxon>
        <taxon>Lachnospiraceae</taxon>
        <taxon>Diplocloster</taxon>
    </lineage>
</organism>
<dbReference type="SUPFAM" id="SSF48179">
    <property type="entry name" value="6-phosphogluconate dehydrogenase C-terminal domain-like"/>
    <property type="match status" value="1"/>
</dbReference>
<dbReference type="SUPFAM" id="SSF51735">
    <property type="entry name" value="NAD(P)-binding Rossmann-fold domains"/>
    <property type="match status" value="1"/>
</dbReference>
<dbReference type="InterPro" id="IPR015815">
    <property type="entry name" value="HIBADH-related"/>
</dbReference>
<sequence length="293" mass="31919">MARIGWIGIGNMGSRMSRRLLEAGHELAVCDKIKENARELIGDGAVFVENPSGLCDKADYIFSMIPNAPILKEIMAGENGVLKSVRPGTILIDMSTIDPGSSAEVNKLIEPTGAKFLRATVTGSVAYAAEGTLGIMASGDRDVFDQTLPLLKILGNRQRYLGDQEQSRFMKICINMMLGTTMQMLAESLVMGEKVGIDWETMVECICDSAAAANIVKAKEQALKQRDFTAMATSVMMEKDMNIAMELAREYELALPVAAVSKQYYAAMRAHDMGQIDYSGLILLNEKICGIKS</sequence>
<feature type="domain" description="3-hydroxyisobutyrate dehydrogenase-like NAD-binding" evidence="6">
    <location>
        <begin position="169"/>
        <end position="282"/>
    </location>
</feature>
<feature type="active site" evidence="4">
    <location>
        <position position="171"/>
    </location>
</feature>
<dbReference type="InterPro" id="IPR036291">
    <property type="entry name" value="NAD(P)-bd_dom_sf"/>
</dbReference>
<dbReference type="Pfam" id="PF14833">
    <property type="entry name" value="NAD_binding_11"/>
    <property type="match status" value="1"/>
</dbReference>
<dbReference type="Gene3D" id="3.40.50.720">
    <property type="entry name" value="NAD(P)-binding Rossmann-like Domain"/>
    <property type="match status" value="1"/>
</dbReference>
<dbReference type="PIRSF" id="PIRSF000103">
    <property type="entry name" value="HIBADH"/>
    <property type="match status" value="1"/>
</dbReference>
<dbReference type="Proteomes" id="UP000712157">
    <property type="component" value="Unassembled WGS sequence"/>
</dbReference>
<dbReference type="InterPro" id="IPR013328">
    <property type="entry name" value="6PGD_dom2"/>
</dbReference>
<evidence type="ECO:0000256" key="2">
    <source>
        <dbReference type="ARBA" id="ARBA00023002"/>
    </source>
</evidence>
<evidence type="ECO:0000256" key="1">
    <source>
        <dbReference type="ARBA" id="ARBA00009080"/>
    </source>
</evidence>
<accession>A0A949K1F1</accession>
<evidence type="ECO:0000259" key="6">
    <source>
        <dbReference type="Pfam" id="PF14833"/>
    </source>
</evidence>
<protein>
    <submittedName>
        <fullName evidence="7">NAD(P)-dependent oxidoreductase</fullName>
    </submittedName>
</protein>
<dbReference type="Pfam" id="PF03446">
    <property type="entry name" value="NAD_binding_2"/>
    <property type="match status" value="1"/>
</dbReference>
<dbReference type="GO" id="GO:0051287">
    <property type="term" value="F:NAD binding"/>
    <property type="evidence" value="ECO:0007669"/>
    <property type="project" value="InterPro"/>
</dbReference>
<evidence type="ECO:0000256" key="4">
    <source>
        <dbReference type="PIRSR" id="PIRSR000103-1"/>
    </source>
</evidence>
<evidence type="ECO:0000313" key="7">
    <source>
        <dbReference type="EMBL" id="MBU9739163.1"/>
    </source>
</evidence>
<comment type="similarity">
    <text evidence="1">Belongs to the HIBADH-related family.</text>
</comment>
<evidence type="ECO:0000313" key="8">
    <source>
        <dbReference type="Proteomes" id="UP000712157"/>
    </source>
</evidence>
<dbReference type="InterPro" id="IPR029154">
    <property type="entry name" value="HIBADH-like_NADP-bd"/>
</dbReference>